<keyword evidence="5" id="KW-1185">Reference proteome</keyword>
<sequence>ERRGLCFMTQNEKKDTRIEELFSKNHILREQHKVLNENIKVLENRLRAGLCDRCKVTQELAKKKQQEFENAHFLSLQQISALTNEMNSLKEENRSLFEDLKCFHHINNYYICRQTKGSCADFYEASAHIESMSQHLAQKRLGERASEAPVEGTSRYLIAKSREAVLETERPQEDWEERAAMVELHNALLYMREHGYRGTMIHPNHRDRKEDLDEGELSLLQVLRTRWKNKYQDSQPKEQEWDENEAKYLEKEQREADEEEMTPDKPLDLSDTKRGQHSHLSDKKELRRMYESYSANPLFGSKCSPPTRTSSTDMVFAEGQENTWGQSMGLETKHSRESKTCSNTEDFQDAVMVSKVVFKPQ</sequence>
<dbReference type="PANTHER" id="PTHR15107:SF3">
    <property type="entry name" value="RBBP8 N-TERMINAL-LIKE PROTEIN"/>
    <property type="match status" value="1"/>
</dbReference>
<dbReference type="Proteomes" id="UP000694569">
    <property type="component" value="Unplaced"/>
</dbReference>
<feature type="coiled-coil region" evidence="1">
    <location>
        <begin position="18"/>
        <end position="45"/>
    </location>
</feature>
<dbReference type="AlphaFoldDB" id="A0A8C5R428"/>
<reference evidence="4" key="1">
    <citation type="submission" date="2025-08" db="UniProtKB">
        <authorList>
            <consortium name="Ensembl"/>
        </authorList>
    </citation>
    <scope>IDENTIFICATION</scope>
</reference>
<keyword evidence="1" id="KW-0175">Coiled coil</keyword>
<accession>A0A8C5R428</accession>
<dbReference type="PANTHER" id="PTHR15107">
    <property type="entry name" value="RETINOBLASTOMA BINDING PROTEIN 8"/>
    <property type="match status" value="1"/>
</dbReference>
<feature type="compositionally biased region" description="Basic and acidic residues" evidence="2">
    <location>
        <begin position="262"/>
        <end position="286"/>
    </location>
</feature>
<dbReference type="InterPro" id="IPR033316">
    <property type="entry name" value="RBBP8-like"/>
</dbReference>
<evidence type="ECO:0000259" key="3">
    <source>
        <dbReference type="Pfam" id="PF10482"/>
    </source>
</evidence>
<dbReference type="OrthoDB" id="8809203at2759"/>
<evidence type="ECO:0000313" key="4">
    <source>
        <dbReference type="Ensembl" id="ENSLLEP00000046710.1"/>
    </source>
</evidence>
<reference evidence="4" key="2">
    <citation type="submission" date="2025-09" db="UniProtKB">
        <authorList>
            <consortium name="Ensembl"/>
        </authorList>
    </citation>
    <scope>IDENTIFICATION</scope>
</reference>
<organism evidence="4 5">
    <name type="scientific">Leptobrachium leishanense</name>
    <name type="common">Leishan spiny toad</name>
    <dbReference type="NCBI Taxonomy" id="445787"/>
    <lineage>
        <taxon>Eukaryota</taxon>
        <taxon>Metazoa</taxon>
        <taxon>Chordata</taxon>
        <taxon>Craniata</taxon>
        <taxon>Vertebrata</taxon>
        <taxon>Euteleostomi</taxon>
        <taxon>Amphibia</taxon>
        <taxon>Batrachia</taxon>
        <taxon>Anura</taxon>
        <taxon>Pelobatoidea</taxon>
        <taxon>Megophryidae</taxon>
        <taxon>Leptobrachium</taxon>
    </lineage>
</organism>
<feature type="region of interest" description="Disordered" evidence="2">
    <location>
        <begin position="250"/>
        <end position="286"/>
    </location>
</feature>
<dbReference type="Ensembl" id="ENSLLET00000048556.1">
    <property type="protein sequence ID" value="ENSLLEP00000046710.1"/>
    <property type="gene ID" value="ENSLLEG00000029575.1"/>
</dbReference>
<protein>
    <recommendedName>
        <fullName evidence="3">DNA endonuclease Ctp1 N-terminal domain-containing protein</fullName>
    </recommendedName>
</protein>
<dbReference type="GeneTree" id="ENSGT00530000063835"/>
<feature type="domain" description="DNA endonuclease Ctp1 N-terminal" evidence="3">
    <location>
        <begin position="15"/>
        <end position="101"/>
    </location>
</feature>
<feature type="region of interest" description="Disordered" evidence="2">
    <location>
        <begin position="322"/>
        <end position="341"/>
    </location>
</feature>
<dbReference type="InterPro" id="IPR019518">
    <property type="entry name" value="CtIP_N"/>
</dbReference>
<evidence type="ECO:0000256" key="2">
    <source>
        <dbReference type="SAM" id="MobiDB-lite"/>
    </source>
</evidence>
<proteinExistence type="predicted"/>
<dbReference type="Pfam" id="PF10482">
    <property type="entry name" value="CtIP_N"/>
    <property type="match status" value="1"/>
</dbReference>
<evidence type="ECO:0000256" key="1">
    <source>
        <dbReference type="SAM" id="Coils"/>
    </source>
</evidence>
<name>A0A8C5R428_9ANUR</name>
<evidence type="ECO:0000313" key="5">
    <source>
        <dbReference type="Proteomes" id="UP000694569"/>
    </source>
</evidence>